<sequence length="489" mass="56005">MSKNLVLCFEGTSAGFGNPPPSNIIKLFSMLDQNTQTCYYQPGIGTTFGGAVPDIESSTHFKYGLDSIKNSLDAAFALSFESHVQAAYLFLMRFWTPKSKVYIFGFSRGGYTARVLIGFLECFGLFHQGLEMLVPLAWRVYSGWEKAGRPRRDPTSLFLLHLRRLFGQEIRVQFLGIWDTVSLVGILTDRLFPFTTCSSIVDHIRHAQSIDERRAKYRQVPFYVDDHTSDRAVPSLLHRIWIWANSLWFSNHSDTNVSKDILEMWFPGSHGDMGGSWGLDENGKRLSEVPFRWLIAEGCKFGVQLGKDSIESYWERYQPKDSLLLYQHDNLSLRRSKVQEQEIFEGADGVILRCNGRGNSSFLKSIWWWFLELIPFNTKIAKGNGRWTNKFSPNLGKNRVLPPNAQLHWSVFYRLALVDDYRPNNLPPRLGTYIVKLVEETGVSLTEDESASLEALDMESIRTTNLEHIWKRVPDELAHQTGYELMSTA</sequence>
<dbReference type="PANTHER" id="PTHR33840">
    <property type="match status" value="1"/>
</dbReference>
<dbReference type="VEuPathDB" id="FungiDB:B9J08_005504"/>
<dbReference type="Pfam" id="PF09994">
    <property type="entry name" value="T6SS_Tle1-like_cat"/>
    <property type="match status" value="1"/>
</dbReference>
<comment type="caution">
    <text evidence="2">The sequence shown here is derived from an EMBL/GenBank/DDBJ whole genome shotgun (WGS) entry which is preliminary data.</text>
</comment>
<dbReference type="PANTHER" id="PTHR33840:SF2">
    <property type="entry name" value="TLE1 PHOSPHOLIPASE DOMAIN-CONTAINING PROTEIN"/>
    <property type="match status" value="1"/>
</dbReference>
<dbReference type="VEuPathDB" id="FungiDB:CJJ07_003486"/>
<dbReference type="InterPro" id="IPR018712">
    <property type="entry name" value="Tle1-like_cat"/>
</dbReference>
<dbReference type="VEuPathDB" id="FungiDB:QG37_07083"/>
<feature type="domain" description="T6SS Phospholipase effector Tle1-like catalytic" evidence="1">
    <location>
        <begin position="3"/>
        <end position="297"/>
    </location>
</feature>
<dbReference type="AlphaFoldDB" id="A0A0L0NSA4"/>
<evidence type="ECO:0000313" key="3">
    <source>
        <dbReference type="Proteomes" id="UP000037122"/>
    </source>
</evidence>
<dbReference type="VEuPathDB" id="FungiDB:CJI96_0004726"/>
<evidence type="ECO:0000259" key="1">
    <source>
        <dbReference type="Pfam" id="PF09994"/>
    </source>
</evidence>
<name>A0A0L0NSA4_CANAR</name>
<proteinExistence type="predicted"/>
<gene>
    <name evidence="2" type="ORF">QG37_07083</name>
</gene>
<reference evidence="3" key="1">
    <citation type="journal article" date="2015" name="BMC Genomics">
        <title>Draft genome of a commonly misdiagnosed multidrug resistant pathogen Candida auris.</title>
        <authorList>
            <person name="Chatterjee S."/>
            <person name="Alampalli S.V."/>
            <person name="Nageshan R.K."/>
            <person name="Chettiar S.T."/>
            <person name="Joshi S."/>
            <person name="Tatu U.S."/>
        </authorList>
    </citation>
    <scope>NUCLEOTIDE SEQUENCE [LARGE SCALE GENOMIC DNA]</scope>
    <source>
        <strain evidence="3">6684</strain>
    </source>
</reference>
<organism evidence="2 3">
    <name type="scientific">Candidozyma auris</name>
    <name type="common">Yeast</name>
    <name type="synonym">Candida auris</name>
    <dbReference type="NCBI Taxonomy" id="498019"/>
    <lineage>
        <taxon>Eukaryota</taxon>
        <taxon>Fungi</taxon>
        <taxon>Dikarya</taxon>
        <taxon>Ascomycota</taxon>
        <taxon>Saccharomycotina</taxon>
        <taxon>Pichiomycetes</taxon>
        <taxon>Metschnikowiaceae</taxon>
        <taxon>Candidozyma</taxon>
    </lineage>
</organism>
<protein>
    <recommendedName>
        <fullName evidence="1">T6SS Phospholipase effector Tle1-like catalytic domain-containing protein</fullName>
    </recommendedName>
</protein>
<dbReference type="VEuPathDB" id="FungiDB:CJI97_005586"/>
<dbReference type="EMBL" id="LGST01000053">
    <property type="protein sequence ID" value="KND96545.1"/>
    <property type="molecule type" value="Genomic_DNA"/>
</dbReference>
<evidence type="ECO:0000313" key="2">
    <source>
        <dbReference type="EMBL" id="KND96545.1"/>
    </source>
</evidence>
<dbReference type="Proteomes" id="UP000037122">
    <property type="component" value="Unassembled WGS sequence"/>
</dbReference>
<accession>A0A0L0NSA4</accession>